<gene>
    <name evidence="2" type="ORF">C4F49_14685</name>
</gene>
<dbReference type="EMBL" id="PRDK01000009">
    <property type="protein sequence ID" value="MBE8714927.1"/>
    <property type="molecule type" value="Genomic_DNA"/>
</dbReference>
<dbReference type="InterPro" id="IPR038732">
    <property type="entry name" value="HpyO/CreE_NAD-binding"/>
</dbReference>
<reference evidence="2" key="1">
    <citation type="submission" date="2018-02" db="EMBL/GenBank/DDBJ databases">
        <authorList>
            <person name="Vasarhelyi B.M."/>
            <person name="Deshmukh S."/>
            <person name="Balint B."/>
            <person name="Kukolya J."/>
        </authorList>
    </citation>
    <scope>NUCLEOTIDE SEQUENCE</scope>
    <source>
        <strain evidence="2">KB22</strain>
    </source>
</reference>
<dbReference type="PANTHER" id="PTHR40254">
    <property type="entry name" value="BLR0577 PROTEIN"/>
    <property type="match status" value="1"/>
</dbReference>
<dbReference type="PANTHER" id="PTHR40254:SF1">
    <property type="entry name" value="BLR0577 PROTEIN"/>
    <property type="match status" value="1"/>
</dbReference>
<evidence type="ECO:0000313" key="2">
    <source>
        <dbReference type="EMBL" id="MBE8714927.1"/>
    </source>
</evidence>
<name>A0A928YRQ9_9SPHI</name>
<sequence>MFNHQIAIVGTGPAALYFLHHLSQKDAIIENIILFEKGNRIGCGMPYSKYGAGLEHVTNVSANEIPLLSEKLESWVHELTDPELKKFNMDRNQFNEYKVLPRLFFGNYLEDQFKLVLEALTKKNIRIDLRLETEVVDIEEQADKRGFLILTNKSETFETERVVICTGHVWPRKNETKIPNYFDSPYPPSKIDLEVNFPVALKGSSLTAVDAIRTLARKNGNFTKLDSGYLTYARHKEKPNFKICMHSRSGLLPDVRIHLDNAQLGLATSGWDMEFVDESKSRNGGFVSLDEVFDQKFKKQIFEEDPDFYELIKHDTLEGFVKRIMNFRKSIDPFDLLAGEYIQAQKSIERKMGISWKESLAVLSYSLNYPAKYFSAEDVHRMNTHLMPLISIIIAFLPQESTLELLALHQAGALDMIVVDDSSWVEADEAGGATYHYVSESNQKHSQYYSLYIDCTGQSAQSYEEFPFPALRESQTVSPARIKYRNQTYAEMLLENKDPRIEHIQDDQYYLRVPGVAINDYFQAINQYGAVNENLYVMAVPLIAGYNPDYSGLDFCDTAARKIFEKF</sequence>
<keyword evidence="3" id="KW-1185">Reference proteome</keyword>
<dbReference type="AlphaFoldDB" id="A0A928YRQ9"/>
<dbReference type="Gene3D" id="3.50.50.60">
    <property type="entry name" value="FAD/NAD(P)-binding domain"/>
    <property type="match status" value="1"/>
</dbReference>
<feature type="domain" description="FAD-dependent urate hydroxylase HpyO/Asp monooxygenase CreE-like FAD/NAD(P)-binding" evidence="1">
    <location>
        <begin position="7"/>
        <end position="168"/>
    </location>
</feature>
<dbReference type="RefSeq" id="WP_196936780.1">
    <property type="nucleotide sequence ID" value="NZ_MU158698.1"/>
</dbReference>
<dbReference type="Pfam" id="PF13454">
    <property type="entry name" value="NAD_binding_9"/>
    <property type="match status" value="1"/>
</dbReference>
<proteinExistence type="predicted"/>
<evidence type="ECO:0000259" key="1">
    <source>
        <dbReference type="Pfam" id="PF13454"/>
    </source>
</evidence>
<protein>
    <recommendedName>
        <fullName evidence="1">FAD-dependent urate hydroxylase HpyO/Asp monooxygenase CreE-like FAD/NAD(P)-binding domain-containing protein</fullName>
    </recommendedName>
</protein>
<evidence type="ECO:0000313" key="3">
    <source>
        <dbReference type="Proteomes" id="UP000616201"/>
    </source>
</evidence>
<comment type="caution">
    <text evidence="2">The sequence shown here is derived from an EMBL/GenBank/DDBJ whole genome shotgun (WGS) entry which is preliminary data.</text>
</comment>
<dbReference type="InterPro" id="IPR036188">
    <property type="entry name" value="FAD/NAD-bd_sf"/>
</dbReference>
<organism evidence="2 3">
    <name type="scientific">Sphingobacterium hungaricum</name>
    <dbReference type="NCBI Taxonomy" id="2082723"/>
    <lineage>
        <taxon>Bacteria</taxon>
        <taxon>Pseudomonadati</taxon>
        <taxon>Bacteroidota</taxon>
        <taxon>Sphingobacteriia</taxon>
        <taxon>Sphingobacteriales</taxon>
        <taxon>Sphingobacteriaceae</taxon>
        <taxon>Sphingobacterium</taxon>
    </lineage>
</organism>
<accession>A0A928YRQ9</accession>
<dbReference type="Proteomes" id="UP000616201">
    <property type="component" value="Unassembled WGS sequence"/>
</dbReference>
<dbReference type="InterPro" id="IPR052189">
    <property type="entry name" value="L-asp_N-monooxygenase_NS-form"/>
</dbReference>
<dbReference type="SUPFAM" id="SSF51905">
    <property type="entry name" value="FAD/NAD(P)-binding domain"/>
    <property type="match status" value="1"/>
</dbReference>